<protein>
    <submittedName>
        <fullName evidence="1">Uncharacterized protein</fullName>
    </submittedName>
</protein>
<name>A0A1G7C3W5_9RHOB</name>
<evidence type="ECO:0000313" key="2">
    <source>
        <dbReference type="Proteomes" id="UP000198922"/>
    </source>
</evidence>
<accession>A0A1G7C3W5</accession>
<gene>
    <name evidence="1" type="ORF">SAMN04488567_1345</name>
</gene>
<reference evidence="2" key="1">
    <citation type="submission" date="2016-10" db="EMBL/GenBank/DDBJ databases">
        <authorList>
            <person name="Varghese N."/>
            <person name="Submissions S."/>
        </authorList>
    </citation>
    <scope>NUCLEOTIDE SEQUENCE [LARGE SCALE GENOMIC DNA]</scope>
    <source>
        <strain evidence="2">DSM 21424</strain>
    </source>
</reference>
<dbReference type="Proteomes" id="UP000198922">
    <property type="component" value="Unassembled WGS sequence"/>
</dbReference>
<organism evidence="1 2">
    <name type="scientific">Limimaricola pyoseonensis</name>
    <dbReference type="NCBI Taxonomy" id="521013"/>
    <lineage>
        <taxon>Bacteria</taxon>
        <taxon>Pseudomonadati</taxon>
        <taxon>Pseudomonadota</taxon>
        <taxon>Alphaproteobacteria</taxon>
        <taxon>Rhodobacterales</taxon>
        <taxon>Paracoccaceae</taxon>
        <taxon>Limimaricola</taxon>
    </lineage>
</organism>
<keyword evidence="2" id="KW-1185">Reference proteome</keyword>
<sequence>MMTTGAPFGAPFFVPGASAPTGGAGGRESLHRGVSAAKGMPVITAPKTVITYVGFSPTDPEKLFCGRRDCV</sequence>
<dbReference type="STRING" id="521013.SAMN04488567_1345"/>
<evidence type="ECO:0000313" key="1">
    <source>
        <dbReference type="EMBL" id="SDE33989.1"/>
    </source>
</evidence>
<dbReference type="AlphaFoldDB" id="A0A1G7C3W5"/>
<dbReference type="EMBL" id="FNAT01000002">
    <property type="protein sequence ID" value="SDE33989.1"/>
    <property type="molecule type" value="Genomic_DNA"/>
</dbReference>
<proteinExistence type="predicted"/>